<comment type="caution">
    <text evidence="1">The sequence shown here is derived from an EMBL/GenBank/DDBJ whole genome shotgun (WGS) entry which is preliminary data.</text>
</comment>
<keyword evidence="2" id="KW-1185">Reference proteome</keyword>
<name>A0ABV0SPM5_9TELE</name>
<dbReference type="EMBL" id="JAHRIQ010003538">
    <property type="protein sequence ID" value="MEQ2222519.1"/>
    <property type="molecule type" value="Genomic_DNA"/>
</dbReference>
<organism evidence="1 2">
    <name type="scientific">Ilyodon furcidens</name>
    <name type="common">goldbreast splitfin</name>
    <dbReference type="NCBI Taxonomy" id="33524"/>
    <lineage>
        <taxon>Eukaryota</taxon>
        <taxon>Metazoa</taxon>
        <taxon>Chordata</taxon>
        <taxon>Craniata</taxon>
        <taxon>Vertebrata</taxon>
        <taxon>Euteleostomi</taxon>
        <taxon>Actinopterygii</taxon>
        <taxon>Neopterygii</taxon>
        <taxon>Teleostei</taxon>
        <taxon>Neoteleostei</taxon>
        <taxon>Acanthomorphata</taxon>
        <taxon>Ovalentaria</taxon>
        <taxon>Atherinomorphae</taxon>
        <taxon>Cyprinodontiformes</taxon>
        <taxon>Goodeidae</taxon>
        <taxon>Ilyodon</taxon>
    </lineage>
</organism>
<reference evidence="1 2" key="1">
    <citation type="submission" date="2021-06" db="EMBL/GenBank/DDBJ databases">
        <authorList>
            <person name="Palmer J.M."/>
        </authorList>
    </citation>
    <scope>NUCLEOTIDE SEQUENCE [LARGE SCALE GENOMIC DNA]</scope>
    <source>
        <strain evidence="2">if_2019</strain>
        <tissue evidence="1">Muscle</tissue>
    </source>
</reference>
<gene>
    <name evidence="1" type="ORF">ILYODFUR_027160</name>
</gene>
<proteinExistence type="predicted"/>
<protein>
    <submittedName>
        <fullName evidence="1">Uncharacterized protein</fullName>
    </submittedName>
</protein>
<dbReference type="Proteomes" id="UP001482620">
    <property type="component" value="Unassembled WGS sequence"/>
</dbReference>
<evidence type="ECO:0000313" key="2">
    <source>
        <dbReference type="Proteomes" id="UP001482620"/>
    </source>
</evidence>
<evidence type="ECO:0000313" key="1">
    <source>
        <dbReference type="EMBL" id="MEQ2222519.1"/>
    </source>
</evidence>
<sequence>MAVRCRSNKEIRFCSKHICISTDIDHPLINKNKKKAKIQQSGTKKSLKELSGRMVQEKETESVKFRLFSEWGWFYYKKITMQNNLHVEVMMRLQMAVLLECF</sequence>
<accession>A0ABV0SPM5</accession>